<keyword evidence="6" id="KW-1185">Reference proteome</keyword>
<dbReference type="OrthoDB" id="6036at2759"/>
<keyword evidence="3" id="KW-1133">Transmembrane helix</keyword>
<dbReference type="Gene3D" id="1.10.220.150">
    <property type="entry name" value="Arf GTPase activating protein"/>
    <property type="match status" value="1"/>
</dbReference>
<name>A0A843V6W9_COLES</name>
<keyword evidence="1" id="KW-0862">Zinc</keyword>
<feature type="compositionally biased region" description="Low complexity" evidence="2">
    <location>
        <begin position="418"/>
        <end position="429"/>
    </location>
</feature>
<comment type="caution">
    <text evidence="5">The sequence shown here is derived from an EMBL/GenBank/DDBJ whole genome shotgun (WGS) entry which is preliminary data.</text>
</comment>
<organism evidence="5 6">
    <name type="scientific">Colocasia esculenta</name>
    <name type="common">Wild taro</name>
    <name type="synonym">Arum esculentum</name>
    <dbReference type="NCBI Taxonomy" id="4460"/>
    <lineage>
        <taxon>Eukaryota</taxon>
        <taxon>Viridiplantae</taxon>
        <taxon>Streptophyta</taxon>
        <taxon>Embryophyta</taxon>
        <taxon>Tracheophyta</taxon>
        <taxon>Spermatophyta</taxon>
        <taxon>Magnoliopsida</taxon>
        <taxon>Liliopsida</taxon>
        <taxon>Araceae</taxon>
        <taxon>Aroideae</taxon>
        <taxon>Colocasieae</taxon>
        <taxon>Colocasia</taxon>
    </lineage>
</organism>
<evidence type="ECO:0000256" key="3">
    <source>
        <dbReference type="SAM" id="Phobius"/>
    </source>
</evidence>
<sequence>MENKSAPPTSVAFEETRWKKRGKKGERGDLRLPREEEASKSLQIHAAFRSLGLPPLPPFLIVGRWILLFFPESSFGWGVRGGMANRMKEDERNEKIIRGLLKLPANRRCINCNSLGPQYVCTNFWTFICTNCSGIHIGCKDDDDECLKRRANNIIHKPVIIRLIIFFTFLPLFIFMRFLKYCSREFTHRVKSVSMAKFTSQEVNALQEGGNEVLKHVVLEQLLLMRAKEVYFKEWDAQRHSFPDSSNVDRLRDFIKHVYVDRRYSGERSIDRPSRVKKEDSYDNRKPDAYGGGSRSPSYEETYDRRYGERPGSGGRNDDRNFRSSYEERRSPGYDQGDYRRSPGRFDAVDERRRFPDGVPRPEGRPVINQKEPEISSPPMIRPVREIIGEDAPPLRVGEPPRANGTRVADAPAQALRTTSSSSLASTDSNPVELKRVNSGSLIDFDANPEPSVVAAPPPLQPVPQPTNFPVNGGNWASFDSVPPQKAQQPAANLNTVESALAELSVNPAGSSPSTFSNPHVDLFSLTSDVGQGPVNQQNQRSLFQATPNQSSVMHSSVPPFNPPPVVAPTSQASFREQYFSLHIVSI</sequence>
<keyword evidence="1" id="KW-0479">Metal-binding</keyword>
<feature type="compositionally biased region" description="Basic and acidic residues" evidence="2">
    <location>
        <begin position="269"/>
        <end position="288"/>
    </location>
</feature>
<dbReference type="PRINTS" id="PR00405">
    <property type="entry name" value="REVINTRACTNG"/>
</dbReference>
<dbReference type="GO" id="GO:0008270">
    <property type="term" value="F:zinc ion binding"/>
    <property type="evidence" value="ECO:0007669"/>
    <property type="project" value="UniProtKB-KW"/>
</dbReference>
<dbReference type="InterPro" id="IPR001164">
    <property type="entry name" value="ArfGAP_dom"/>
</dbReference>
<dbReference type="PANTHER" id="PTHR46085">
    <property type="entry name" value="ARFGAP/RECO-RELATED"/>
    <property type="match status" value="1"/>
</dbReference>
<feature type="region of interest" description="Disordered" evidence="2">
    <location>
        <begin position="1"/>
        <end position="32"/>
    </location>
</feature>
<feature type="compositionally biased region" description="Basic and acidic residues" evidence="2">
    <location>
        <begin position="347"/>
        <end position="364"/>
    </location>
</feature>
<keyword evidence="3" id="KW-0472">Membrane</keyword>
<dbReference type="EMBL" id="NMUH01001154">
    <property type="protein sequence ID" value="MQL89510.1"/>
    <property type="molecule type" value="Genomic_DNA"/>
</dbReference>
<evidence type="ECO:0000313" key="5">
    <source>
        <dbReference type="EMBL" id="MQL89510.1"/>
    </source>
</evidence>
<accession>A0A843V6W9</accession>
<proteinExistence type="predicted"/>
<dbReference type="Pfam" id="PF01412">
    <property type="entry name" value="ArfGap"/>
    <property type="match status" value="1"/>
</dbReference>
<evidence type="ECO:0000256" key="1">
    <source>
        <dbReference type="PROSITE-ProRule" id="PRU00288"/>
    </source>
</evidence>
<keyword evidence="1" id="KW-0863">Zinc-finger</keyword>
<dbReference type="PANTHER" id="PTHR46085:SF3">
    <property type="entry name" value="ARF GTPASE ACTIVATING PROTEIN"/>
    <property type="match status" value="1"/>
</dbReference>
<dbReference type="PROSITE" id="PS50115">
    <property type="entry name" value="ARFGAP"/>
    <property type="match status" value="1"/>
</dbReference>
<dbReference type="AlphaFoldDB" id="A0A843V6W9"/>
<gene>
    <name evidence="5" type="ORF">Taro_022070</name>
</gene>
<evidence type="ECO:0000259" key="4">
    <source>
        <dbReference type="PROSITE" id="PS50115"/>
    </source>
</evidence>
<dbReference type="GO" id="GO:0005096">
    <property type="term" value="F:GTPase activator activity"/>
    <property type="evidence" value="ECO:0007669"/>
    <property type="project" value="InterPro"/>
</dbReference>
<protein>
    <recommendedName>
        <fullName evidence="4">Arf-GAP domain-containing protein</fullName>
    </recommendedName>
</protein>
<dbReference type="InterPro" id="IPR037278">
    <property type="entry name" value="ARFGAP/RecO"/>
</dbReference>
<dbReference type="CDD" id="cd08838">
    <property type="entry name" value="ArfGap_AGFG"/>
    <property type="match status" value="1"/>
</dbReference>
<reference evidence="5" key="1">
    <citation type="submission" date="2017-07" db="EMBL/GenBank/DDBJ databases">
        <title>Taro Niue Genome Assembly and Annotation.</title>
        <authorList>
            <person name="Atibalentja N."/>
            <person name="Keating K."/>
            <person name="Fields C.J."/>
        </authorList>
    </citation>
    <scope>NUCLEOTIDE SEQUENCE</scope>
    <source>
        <strain evidence="5">Niue_2</strain>
        <tissue evidence="5">Leaf</tissue>
    </source>
</reference>
<dbReference type="InterPro" id="IPR038508">
    <property type="entry name" value="ArfGAP_dom_sf"/>
</dbReference>
<feature type="domain" description="Arf-GAP" evidence="4">
    <location>
        <begin position="94"/>
        <end position="272"/>
    </location>
</feature>
<feature type="compositionally biased region" description="Basic and acidic residues" evidence="2">
    <location>
        <begin position="316"/>
        <end position="341"/>
    </location>
</feature>
<keyword evidence="3" id="KW-0812">Transmembrane</keyword>
<dbReference type="SUPFAM" id="SSF57863">
    <property type="entry name" value="ArfGap/RecO-like zinc finger"/>
    <property type="match status" value="1"/>
</dbReference>
<feature type="region of interest" description="Disordered" evidence="2">
    <location>
        <begin position="269"/>
        <end position="431"/>
    </location>
</feature>
<evidence type="ECO:0000256" key="2">
    <source>
        <dbReference type="SAM" id="MobiDB-lite"/>
    </source>
</evidence>
<dbReference type="InterPro" id="IPR044820">
    <property type="entry name" value="AGD14-like"/>
</dbReference>
<evidence type="ECO:0000313" key="6">
    <source>
        <dbReference type="Proteomes" id="UP000652761"/>
    </source>
</evidence>
<feature type="transmembrane region" description="Helical" evidence="3">
    <location>
        <begin position="159"/>
        <end position="179"/>
    </location>
</feature>
<feature type="transmembrane region" description="Helical" evidence="3">
    <location>
        <begin position="59"/>
        <end position="79"/>
    </location>
</feature>
<dbReference type="Proteomes" id="UP000652761">
    <property type="component" value="Unassembled WGS sequence"/>
</dbReference>